<dbReference type="AlphaFoldDB" id="S5YGP6"/>
<evidence type="ECO:0000256" key="3">
    <source>
        <dbReference type="ARBA" id="ARBA00022692"/>
    </source>
</evidence>
<feature type="transmembrane region" description="Helical" evidence="6">
    <location>
        <begin position="324"/>
        <end position="346"/>
    </location>
</feature>
<dbReference type="GO" id="GO:0022857">
    <property type="term" value="F:transmembrane transporter activity"/>
    <property type="evidence" value="ECO:0007669"/>
    <property type="project" value="InterPro"/>
</dbReference>
<evidence type="ECO:0000313" key="9">
    <source>
        <dbReference type="Proteomes" id="UP000015480"/>
    </source>
</evidence>
<dbReference type="GO" id="GO:0005886">
    <property type="term" value="C:plasma membrane"/>
    <property type="evidence" value="ECO:0007669"/>
    <property type="project" value="UniProtKB-SubCell"/>
</dbReference>
<dbReference type="PANTHER" id="PTHR43124">
    <property type="entry name" value="PURINE EFFLUX PUMP PBUE"/>
    <property type="match status" value="1"/>
</dbReference>
<feature type="transmembrane region" description="Helical" evidence="6">
    <location>
        <begin position="273"/>
        <end position="289"/>
    </location>
</feature>
<dbReference type="PROSITE" id="PS50850">
    <property type="entry name" value="MFS"/>
    <property type="match status" value="1"/>
</dbReference>
<dbReference type="InterPro" id="IPR011701">
    <property type="entry name" value="MFS"/>
</dbReference>
<dbReference type="InterPro" id="IPR020846">
    <property type="entry name" value="MFS_dom"/>
</dbReference>
<dbReference type="Gene3D" id="1.20.1250.20">
    <property type="entry name" value="MFS general substrate transporter like domains"/>
    <property type="match status" value="1"/>
</dbReference>
<evidence type="ECO:0000256" key="5">
    <source>
        <dbReference type="ARBA" id="ARBA00023136"/>
    </source>
</evidence>
<name>S5YGP6_PARAH</name>
<dbReference type="PANTHER" id="PTHR43124:SF3">
    <property type="entry name" value="CHLORAMPHENICOL EFFLUX PUMP RV0191"/>
    <property type="match status" value="1"/>
</dbReference>
<comment type="subcellular location">
    <subcellularLocation>
        <location evidence="1">Cell membrane</location>
        <topology evidence="1">Multi-pass membrane protein</topology>
    </subcellularLocation>
</comment>
<feature type="transmembrane region" description="Helical" evidence="6">
    <location>
        <begin position="119"/>
        <end position="137"/>
    </location>
</feature>
<sequence length="428" mass="46317">MTVQGDIEEDARPSDGLTRSTIYLVASCLLLYMLSTFLRNSVGVIAPDVSRELDLNATELSRLVSFFFLSFALCQIPVGVLVDVFGPRRVILGSLAVMLAGCAVFATGTTYVQLAVGRLIIGMGCSSFLMAPLAVYAHRFSPSRFSTMIGIQMGGGMVGMLAATAPLASAAATYGWRSVFWAAAIAGLVVFLAIALSMKDEAPRQPRKKDKIGKLLRSSFAGLGQVIRMPGFAPVMAMQVITVGPSSVILGLWGGPWLHDIYGMELVERGNTLLANGALAALGTFLWGMSDRRFKSYRKPILIGSSVTFLFLLALTFTKIPRGILPFFLAGLGFFGAFGPLVFAYSRSLFPKEYVARGLTLMNTAQIGGVFLHQAMTGYLIDFYEPVMTESGPEYPLQAYQLVFGLLAAEAAIAFLFYWRAREVYPKG</sequence>
<protein>
    <submittedName>
        <fullName evidence="8">Major facilitator transporter</fullName>
    </submittedName>
</protein>
<dbReference type="KEGG" id="pami:JCM7686_pAMI1p047"/>
<dbReference type="InterPro" id="IPR036259">
    <property type="entry name" value="MFS_trans_sf"/>
</dbReference>
<dbReference type="RefSeq" id="WP_020952782.1">
    <property type="nucleotide sequence ID" value="NC_022042.1"/>
</dbReference>
<evidence type="ECO:0000256" key="4">
    <source>
        <dbReference type="ARBA" id="ARBA00022989"/>
    </source>
</evidence>
<dbReference type="Proteomes" id="UP000015480">
    <property type="component" value="Plasmid pAMI1"/>
</dbReference>
<keyword evidence="4 6" id="KW-1133">Transmembrane helix</keyword>
<keyword evidence="5 6" id="KW-0472">Membrane</keyword>
<dbReference type="OrthoDB" id="272777at2"/>
<keyword evidence="9" id="KW-1185">Reference proteome</keyword>
<feature type="transmembrane region" description="Helical" evidence="6">
    <location>
        <begin position="21"/>
        <end position="46"/>
    </location>
</feature>
<feature type="transmembrane region" description="Helical" evidence="6">
    <location>
        <begin position="358"/>
        <end position="379"/>
    </location>
</feature>
<dbReference type="PATRIC" id="fig|1367847.3.peg.3560"/>
<feature type="transmembrane region" description="Helical" evidence="6">
    <location>
        <begin position="399"/>
        <end position="419"/>
    </location>
</feature>
<feature type="transmembrane region" description="Helical" evidence="6">
    <location>
        <begin position="301"/>
        <end position="318"/>
    </location>
</feature>
<keyword evidence="2" id="KW-1003">Cell membrane</keyword>
<dbReference type="InterPro" id="IPR050189">
    <property type="entry name" value="MFS_Efflux_Transporters"/>
</dbReference>
<dbReference type="EMBL" id="CP006651">
    <property type="protein sequence ID" value="AGT10633.1"/>
    <property type="molecule type" value="Genomic_DNA"/>
</dbReference>
<feature type="transmembrane region" description="Helical" evidence="6">
    <location>
        <begin position="149"/>
        <end position="172"/>
    </location>
</feature>
<feature type="transmembrane region" description="Helical" evidence="6">
    <location>
        <begin position="92"/>
        <end position="113"/>
    </location>
</feature>
<evidence type="ECO:0000259" key="7">
    <source>
        <dbReference type="PROSITE" id="PS50850"/>
    </source>
</evidence>
<reference evidence="8 9" key="1">
    <citation type="journal article" date="2014" name="BMC Genomics">
        <title>Architecture and functions of a multipartite genome of the methylotrophic bacterium Paracoccus aminophilus JCM 7686, containing primary and secondary chromids.</title>
        <authorList>
            <person name="Dziewit L."/>
            <person name="Czarnecki J."/>
            <person name="Wibberg D."/>
            <person name="Radlinska M."/>
            <person name="Mrozek P."/>
            <person name="Szymczak M."/>
            <person name="Schluter A."/>
            <person name="Puhler A."/>
            <person name="Bartosik D."/>
        </authorList>
    </citation>
    <scope>NUCLEOTIDE SEQUENCE [LARGE SCALE GENOMIC DNA]</scope>
    <source>
        <strain evidence="8">JCM 7686</strain>
        <plasmid evidence="9">Plasmid pAMI1</plasmid>
    </source>
</reference>
<feature type="transmembrane region" description="Helical" evidence="6">
    <location>
        <begin position="178"/>
        <end position="198"/>
    </location>
</feature>
<accession>S5YGP6</accession>
<dbReference type="SUPFAM" id="SSF103473">
    <property type="entry name" value="MFS general substrate transporter"/>
    <property type="match status" value="1"/>
</dbReference>
<feature type="transmembrane region" description="Helical" evidence="6">
    <location>
        <begin position="232"/>
        <end position="253"/>
    </location>
</feature>
<evidence type="ECO:0000256" key="1">
    <source>
        <dbReference type="ARBA" id="ARBA00004651"/>
    </source>
</evidence>
<evidence type="ECO:0000256" key="6">
    <source>
        <dbReference type="SAM" id="Phobius"/>
    </source>
</evidence>
<gene>
    <name evidence="8" type="ORF">JCM7686_pAMI1p047</name>
</gene>
<keyword evidence="8" id="KW-0614">Plasmid</keyword>
<dbReference type="Pfam" id="PF07690">
    <property type="entry name" value="MFS_1"/>
    <property type="match status" value="1"/>
</dbReference>
<geneLocation type="plasmid" evidence="8 9">
    <name>pAMI1</name>
</geneLocation>
<evidence type="ECO:0000256" key="2">
    <source>
        <dbReference type="ARBA" id="ARBA00022475"/>
    </source>
</evidence>
<organism evidence="8 9">
    <name type="scientific">Paracoccus aminophilus JCM 7686</name>
    <dbReference type="NCBI Taxonomy" id="1367847"/>
    <lineage>
        <taxon>Bacteria</taxon>
        <taxon>Pseudomonadati</taxon>
        <taxon>Pseudomonadota</taxon>
        <taxon>Alphaproteobacteria</taxon>
        <taxon>Rhodobacterales</taxon>
        <taxon>Paracoccaceae</taxon>
        <taxon>Paracoccus</taxon>
    </lineage>
</organism>
<dbReference type="HOGENOM" id="CLU_001265_62_0_5"/>
<feature type="domain" description="Major facilitator superfamily (MFS) profile" evidence="7">
    <location>
        <begin position="21"/>
        <end position="426"/>
    </location>
</feature>
<keyword evidence="3 6" id="KW-0812">Transmembrane</keyword>
<feature type="transmembrane region" description="Helical" evidence="6">
    <location>
        <begin position="66"/>
        <end position="85"/>
    </location>
</feature>
<proteinExistence type="predicted"/>
<evidence type="ECO:0000313" key="8">
    <source>
        <dbReference type="EMBL" id="AGT10633.1"/>
    </source>
</evidence>